<feature type="transmembrane region" description="Helical" evidence="9">
    <location>
        <begin position="48"/>
        <end position="66"/>
    </location>
</feature>
<dbReference type="OrthoDB" id="9814265at2"/>
<sequence>MVFIKWLDDHLEEAFLVICLVLISVVMMAQVVVRKVPGIQPLTWAEEFSRFLWIMSVFVSLAYTIRKESMLRVGVVLDLFPVIVRKVVGICVDIVVIAMMGICAVNSIGVYNKIVASGELSPAMQWPMAGVYIFMLIGFFLATARGVQMLIIHIRHFGDKVATTLEQTMEDAKSEAAAGQHAEGGNE</sequence>
<organism evidence="11 12">
    <name type="scientific">[Clostridium] aminophilum</name>
    <dbReference type="NCBI Taxonomy" id="1526"/>
    <lineage>
        <taxon>Bacteria</taxon>
        <taxon>Bacillati</taxon>
        <taxon>Bacillota</taxon>
        <taxon>Clostridia</taxon>
        <taxon>Lachnospirales</taxon>
        <taxon>Lachnospiraceae</taxon>
    </lineage>
</organism>
<comment type="similarity">
    <text evidence="8">Belongs to the TRAP transporter small permease family.</text>
</comment>
<reference evidence="11 12" key="1">
    <citation type="submission" date="2016-10" db="EMBL/GenBank/DDBJ databases">
        <authorList>
            <person name="de Groot N.N."/>
        </authorList>
    </citation>
    <scope>NUCLEOTIDE SEQUENCE [LARGE SCALE GENOMIC DNA]</scope>
    <source>
        <strain evidence="11 12">KH1P1</strain>
    </source>
</reference>
<dbReference type="RefSeq" id="WP_074650637.1">
    <property type="nucleotide sequence ID" value="NZ_FOIL01000079.1"/>
</dbReference>
<dbReference type="PANTHER" id="PTHR35011">
    <property type="entry name" value="2,3-DIKETO-L-GULONATE TRAP TRANSPORTER SMALL PERMEASE PROTEIN YIAM"/>
    <property type="match status" value="1"/>
</dbReference>
<keyword evidence="4" id="KW-0997">Cell inner membrane</keyword>
<feature type="transmembrane region" description="Helical" evidence="9">
    <location>
        <begin position="87"/>
        <end position="109"/>
    </location>
</feature>
<gene>
    <name evidence="11" type="ORF">SAMN04487771_10795</name>
</gene>
<dbReference type="eggNOG" id="COG3090">
    <property type="taxonomic scope" value="Bacteria"/>
</dbReference>
<keyword evidence="2" id="KW-0813">Transport</keyword>
<dbReference type="STRING" id="1526.SAMN02910262_02061"/>
<dbReference type="GO" id="GO:0015740">
    <property type="term" value="P:C4-dicarboxylate transport"/>
    <property type="evidence" value="ECO:0007669"/>
    <property type="project" value="TreeGrafter"/>
</dbReference>
<proteinExistence type="inferred from homology"/>
<evidence type="ECO:0000313" key="11">
    <source>
        <dbReference type="EMBL" id="SET94927.1"/>
    </source>
</evidence>
<accession>A0A1I0IDT1</accession>
<evidence type="ECO:0000256" key="3">
    <source>
        <dbReference type="ARBA" id="ARBA00022475"/>
    </source>
</evidence>
<keyword evidence="3" id="KW-1003">Cell membrane</keyword>
<dbReference type="InterPro" id="IPR007387">
    <property type="entry name" value="TRAP_DctQ"/>
</dbReference>
<feature type="domain" description="Tripartite ATP-independent periplasmic transporters DctQ component" evidence="10">
    <location>
        <begin position="24"/>
        <end position="153"/>
    </location>
</feature>
<evidence type="ECO:0000256" key="7">
    <source>
        <dbReference type="ARBA" id="ARBA00023136"/>
    </source>
</evidence>
<dbReference type="GO" id="GO:0022857">
    <property type="term" value="F:transmembrane transporter activity"/>
    <property type="evidence" value="ECO:0007669"/>
    <property type="project" value="TreeGrafter"/>
</dbReference>
<keyword evidence="12" id="KW-1185">Reference proteome</keyword>
<evidence type="ECO:0000313" key="12">
    <source>
        <dbReference type="Proteomes" id="UP000199820"/>
    </source>
</evidence>
<evidence type="ECO:0000256" key="9">
    <source>
        <dbReference type="SAM" id="Phobius"/>
    </source>
</evidence>
<dbReference type="GO" id="GO:0005886">
    <property type="term" value="C:plasma membrane"/>
    <property type="evidence" value="ECO:0007669"/>
    <property type="project" value="UniProtKB-SubCell"/>
</dbReference>
<dbReference type="Proteomes" id="UP000199820">
    <property type="component" value="Unassembled WGS sequence"/>
</dbReference>
<evidence type="ECO:0000256" key="4">
    <source>
        <dbReference type="ARBA" id="ARBA00022519"/>
    </source>
</evidence>
<name>A0A1I0IDT1_9FIRM</name>
<evidence type="ECO:0000256" key="5">
    <source>
        <dbReference type="ARBA" id="ARBA00022692"/>
    </source>
</evidence>
<keyword evidence="6 9" id="KW-1133">Transmembrane helix</keyword>
<evidence type="ECO:0000259" key="10">
    <source>
        <dbReference type="Pfam" id="PF04290"/>
    </source>
</evidence>
<dbReference type="AlphaFoldDB" id="A0A1I0IDT1"/>
<comment type="subcellular location">
    <subcellularLocation>
        <location evidence="1">Cell inner membrane</location>
        <topology evidence="1">Multi-pass membrane protein</topology>
    </subcellularLocation>
</comment>
<evidence type="ECO:0000256" key="2">
    <source>
        <dbReference type="ARBA" id="ARBA00022448"/>
    </source>
</evidence>
<evidence type="ECO:0000256" key="6">
    <source>
        <dbReference type="ARBA" id="ARBA00022989"/>
    </source>
</evidence>
<keyword evidence="5 9" id="KW-0812">Transmembrane</keyword>
<dbReference type="Pfam" id="PF04290">
    <property type="entry name" value="DctQ"/>
    <property type="match status" value="1"/>
</dbReference>
<keyword evidence="7 9" id="KW-0472">Membrane</keyword>
<protein>
    <submittedName>
        <fullName evidence="11">TRAP-type C4-dicarboxylate transport system, small permease component</fullName>
    </submittedName>
</protein>
<evidence type="ECO:0000256" key="1">
    <source>
        <dbReference type="ARBA" id="ARBA00004429"/>
    </source>
</evidence>
<dbReference type="InterPro" id="IPR055348">
    <property type="entry name" value="DctQ"/>
</dbReference>
<evidence type="ECO:0000256" key="8">
    <source>
        <dbReference type="ARBA" id="ARBA00038436"/>
    </source>
</evidence>
<dbReference type="EMBL" id="FOIL01000079">
    <property type="protein sequence ID" value="SET94927.1"/>
    <property type="molecule type" value="Genomic_DNA"/>
</dbReference>
<dbReference type="PANTHER" id="PTHR35011:SF2">
    <property type="entry name" value="2,3-DIKETO-L-GULONATE TRAP TRANSPORTER SMALL PERMEASE PROTEIN YIAM"/>
    <property type="match status" value="1"/>
</dbReference>
<feature type="transmembrane region" description="Helical" evidence="9">
    <location>
        <begin position="129"/>
        <end position="147"/>
    </location>
</feature>
<feature type="transmembrane region" description="Helical" evidence="9">
    <location>
        <begin position="14"/>
        <end position="33"/>
    </location>
</feature>